<evidence type="ECO:0000313" key="4">
    <source>
        <dbReference type="RefSeq" id="XP_009780028.1"/>
    </source>
</evidence>
<gene>
    <name evidence="3 4" type="primary">LOC104229138</name>
</gene>
<evidence type="ECO:0000256" key="1">
    <source>
        <dbReference type="SAM" id="MobiDB-lite"/>
    </source>
</evidence>
<reference evidence="3 4" key="2">
    <citation type="submission" date="2025-04" db="UniProtKB">
        <authorList>
            <consortium name="RefSeq"/>
        </authorList>
    </citation>
    <scope>IDENTIFICATION</scope>
    <source>
        <tissue evidence="3 4">Leaf</tissue>
    </source>
</reference>
<evidence type="ECO:0000313" key="2">
    <source>
        <dbReference type="Proteomes" id="UP000189701"/>
    </source>
</evidence>
<keyword evidence="2" id="KW-1185">Reference proteome</keyword>
<dbReference type="RefSeq" id="XP_009780028.1">
    <property type="nucleotide sequence ID" value="XM_009781726.1"/>
</dbReference>
<dbReference type="AlphaFoldDB" id="A0A1U7WN74"/>
<sequence length="107" mass="11697">MARTRIVSSAEPQQEPPVADPMRGRGRSRGHARGRGGGKAQPRDRAAAPVAEPQVEFDDEVPAQTVPAGPAQVLERFLLEALNQPKVRHVYRKRNQVAHTLAKFGSN</sequence>
<feature type="compositionally biased region" description="Basic residues" evidence="1">
    <location>
        <begin position="24"/>
        <end position="36"/>
    </location>
</feature>
<organism evidence="2 4">
    <name type="scientific">Nicotiana sylvestris</name>
    <name type="common">Wood tobacco</name>
    <name type="synonym">South American tobacco</name>
    <dbReference type="NCBI Taxonomy" id="4096"/>
    <lineage>
        <taxon>Eukaryota</taxon>
        <taxon>Viridiplantae</taxon>
        <taxon>Streptophyta</taxon>
        <taxon>Embryophyta</taxon>
        <taxon>Tracheophyta</taxon>
        <taxon>Spermatophyta</taxon>
        <taxon>Magnoliopsida</taxon>
        <taxon>eudicotyledons</taxon>
        <taxon>Gunneridae</taxon>
        <taxon>Pentapetalae</taxon>
        <taxon>asterids</taxon>
        <taxon>lamiids</taxon>
        <taxon>Solanales</taxon>
        <taxon>Solanaceae</taxon>
        <taxon>Nicotianoideae</taxon>
        <taxon>Nicotianeae</taxon>
        <taxon>Nicotiana</taxon>
    </lineage>
</organism>
<feature type="compositionally biased region" description="Polar residues" evidence="1">
    <location>
        <begin position="1"/>
        <end position="12"/>
    </location>
</feature>
<protein>
    <submittedName>
        <fullName evidence="3 4">Uncharacterized protein LOC104229138</fullName>
    </submittedName>
</protein>
<accession>A0A1U7WN74</accession>
<dbReference type="Proteomes" id="UP000189701">
    <property type="component" value="Unplaced"/>
</dbReference>
<evidence type="ECO:0000313" key="3">
    <source>
        <dbReference type="RefSeq" id="XP_009780027.1"/>
    </source>
</evidence>
<reference evidence="2" key="1">
    <citation type="journal article" date="2013" name="Genome Biol.">
        <title>Reference genomes and transcriptomes of Nicotiana sylvestris and Nicotiana tomentosiformis.</title>
        <authorList>
            <person name="Sierro N."/>
            <person name="Battey J.N."/>
            <person name="Ouadi S."/>
            <person name="Bovet L."/>
            <person name="Goepfert S."/>
            <person name="Bakaher N."/>
            <person name="Peitsch M.C."/>
            <person name="Ivanov N.V."/>
        </authorList>
    </citation>
    <scope>NUCLEOTIDE SEQUENCE [LARGE SCALE GENOMIC DNA]</scope>
</reference>
<name>A0A1U7WN74_NICSY</name>
<dbReference type="RefSeq" id="XP_009780027.1">
    <property type="nucleotide sequence ID" value="XM_009781725.1"/>
</dbReference>
<proteinExistence type="predicted"/>
<feature type="region of interest" description="Disordered" evidence="1">
    <location>
        <begin position="1"/>
        <end position="60"/>
    </location>
</feature>